<organism evidence="1 2">
    <name type="scientific">Streptomyces sirii</name>
    <dbReference type="NCBI Taxonomy" id="3127701"/>
    <lineage>
        <taxon>Bacteria</taxon>
        <taxon>Bacillati</taxon>
        <taxon>Actinomycetota</taxon>
        <taxon>Actinomycetes</taxon>
        <taxon>Kitasatosporales</taxon>
        <taxon>Streptomycetaceae</taxon>
        <taxon>Streptomyces</taxon>
    </lineage>
</organism>
<protein>
    <recommendedName>
        <fullName evidence="3">Cell division protein FtsK</fullName>
    </recommendedName>
</protein>
<name>A0ABZ2QPZ6_9ACTN</name>
<keyword evidence="2" id="KW-1185">Reference proteome</keyword>
<dbReference type="Gene3D" id="3.40.50.300">
    <property type="entry name" value="P-loop containing nucleotide triphosphate hydrolases"/>
    <property type="match status" value="1"/>
</dbReference>
<dbReference type="EMBL" id="CP147982">
    <property type="protein sequence ID" value="WXK78450.1"/>
    <property type="molecule type" value="Genomic_DNA"/>
</dbReference>
<evidence type="ECO:0000313" key="1">
    <source>
        <dbReference type="EMBL" id="WXK78450.1"/>
    </source>
</evidence>
<dbReference type="Proteomes" id="UP001626628">
    <property type="component" value="Chromosome"/>
</dbReference>
<accession>A0ABZ2QPZ6</accession>
<dbReference type="InterPro" id="IPR027417">
    <property type="entry name" value="P-loop_NTPase"/>
</dbReference>
<evidence type="ECO:0000313" key="2">
    <source>
        <dbReference type="Proteomes" id="UP001626628"/>
    </source>
</evidence>
<dbReference type="SUPFAM" id="SSF52540">
    <property type="entry name" value="P-loop containing nucleoside triphosphate hydrolases"/>
    <property type="match status" value="1"/>
</dbReference>
<sequence>MEDGDYAEVSDRLFAYVGDDLADANKLFKRMVELRRARMAAIRDVLGEKNMWKVGPQPHWPLTILIIDEAHTYFREHKGSDKKTKDLAALAQENTRLVEDVVKKGRSVGIVVILLPQKGTGDALPTSIRDVCPVALSFAQKAIEAAVAGLGDDIRNWPDYSPVALLDPAYVGVAVMGMQGSAGFTRVRTPYTSDTDAARIARQTAHLTRDPMDLLIAHTSLSLSKATDRSDLSSEEPDTH</sequence>
<evidence type="ECO:0008006" key="3">
    <source>
        <dbReference type="Google" id="ProtNLM"/>
    </source>
</evidence>
<proteinExistence type="predicted"/>
<gene>
    <name evidence="1" type="ORF">WAB15_21980</name>
</gene>
<reference evidence="1 2" key="1">
    <citation type="submission" date="2024-03" db="EMBL/GenBank/DDBJ databases">
        <title>The complete genome of Streptomyces sirii sp.nov.</title>
        <authorList>
            <person name="Zakalyukina Y.V."/>
            <person name="Belik A.R."/>
            <person name="Biryukov M.V."/>
            <person name="Baturina O.A."/>
            <person name="Kabilov M.R."/>
        </authorList>
    </citation>
    <scope>NUCLEOTIDE SEQUENCE [LARGE SCALE GENOMIC DNA]</scope>
    <source>
        <strain evidence="1 2">BP-8</strain>
    </source>
</reference>
<dbReference type="RefSeq" id="WP_407287287.1">
    <property type="nucleotide sequence ID" value="NZ_CP147982.1"/>
</dbReference>